<sequence>MKAQNGFAMPGTLILLLLLFSFLIYETNMLLSDKKFYMEAEQKFLLEEIADQAVSDIKKDLQQKNNDDTFLFMYEHGEVSGKYMFENDVVFVVLQCVTRQKYFYTASFRYSKKYNNIFDWREGDTK</sequence>
<evidence type="ECO:0000313" key="5">
    <source>
        <dbReference type="Proteomes" id="UP000264294"/>
    </source>
</evidence>
<keyword evidence="1" id="KW-0472">Membrane</keyword>
<dbReference type="InterPro" id="IPR020372">
    <property type="entry name" value="Competence_ComGG"/>
</dbReference>
<reference evidence="2 4" key="1">
    <citation type="submission" date="2014-04" db="EMBL/GenBank/DDBJ databases">
        <authorList>
            <person name="Bishop-Lilly K.A."/>
            <person name="Broomall S.M."/>
            <person name="Chain P.S."/>
            <person name="Chertkov O."/>
            <person name="Coyne S.R."/>
            <person name="Daligault H.E."/>
            <person name="Davenport K.W."/>
            <person name="Erkkila T."/>
            <person name="Frey K.G."/>
            <person name="Gibbons H.S."/>
            <person name="Gu W."/>
            <person name="Jaissle J."/>
            <person name="Johnson S.L."/>
            <person name="Koroleva G.I."/>
            <person name="Ladner J.T."/>
            <person name="Lo C.-C."/>
            <person name="Minogue T.D."/>
            <person name="Munk C."/>
            <person name="Palacios G.F."/>
            <person name="Redden C.L."/>
            <person name="Rosenzweig C.N."/>
            <person name="Scholz M.B."/>
            <person name="Teshima H."/>
            <person name="Xu Y."/>
        </authorList>
    </citation>
    <scope>NUCLEOTIDE SEQUENCE [LARGE SCALE GENOMIC DNA]</scope>
    <source>
        <strain evidence="2 4">BHP</strain>
    </source>
</reference>
<dbReference type="Proteomes" id="UP000264294">
    <property type="component" value="Unassembled WGS sequence"/>
</dbReference>
<feature type="transmembrane region" description="Helical" evidence="1">
    <location>
        <begin position="6"/>
        <end position="25"/>
    </location>
</feature>
<dbReference type="RefSeq" id="WP_042979873.1">
    <property type="nucleotide sequence ID" value="NZ_JMQC01000008.1"/>
</dbReference>
<gene>
    <name evidence="3" type="ORF">D0U04_09190</name>
    <name evidence="2" type="ORF">DJ93_1266</name>
</gene>
<evidence type="ECO:0000313" key="4">
    <source>
        <dbReference type="Proteomes" id="UP000029389"/>
    </source>
</evidence>
<name>A0A090ZCV0_9BACI</name>
<proteinExistence type="predicted"/>
<dbReference type="EMBL" id="JMQC01000008">
    <property type="protein sequence ID" value="KFN02071.1"/>
    <property type="molecule type" value="Genomic_DNA"/>
</dbReference>
<dbReference type="Pfam" id="PF14173">
    <property type="entry name" value="ComGG"/>
    <property type="match status" value="1"/>
</dbReference>
<evidence type="ECO:0000256" key="1">
    <source>
        <dbReference type="SAM" id="Phobius"/>
    </source>
</evidence>
<accession>A0A090ZCV0</accession>
<comment type="caution">
    <text evidence="2">The sequence shown here is derived from an EMBL/GenBank/DDBJ whole genome shotgun (WGS) entry which is preliminary data.</text>
</comment>
<evidence type="ECO:0000313" key="3">
    <source>
        <dbReference type="EMBL" id="RFT67274.1"/>
    </source>
</evidence>
<keyword evidence="1" id="KW-0812">Transmembrane</keyword>
<organism evidence="2 4">
    <name type="scientific">Bacillus clarus</name>
    <dbReference type="NCBI Taxonomy" id="2338372"/>
    <lineage>
        <taxon>Bacteria</taxon>
        <taxon>Bacillati</taxon>
        <taxon>Bacillota</taxon>
        <taxon>Bacilli</taxon>
        <taxon>Bacillales</taxon>
        <taxon>Bacillaceae</taxon>
        <taxon>Bacillus</taxon>
        <taxon>Bacillus cereus group</taxon>
    </lineage>
</organism>
<keyword evidence="1" id="KW-1133">Transmembrane helix</keyword>
<dbReference type="AlphaFoldDB" id="A0A090ZCV0"/>
<keyword evidence="5" id="KW-1185">Reference proteome</keyword>
<dbReference type="EMBL" id="QVOD01000008">
    <property type="protein sequence ID" value="RFT67274.1"/>
    <property type="molecule type" value="Genomic_DNA"/>
</dbReference>
<reference evidence="3 5" key="2">
    <citation type="submission" date="2018-08" db="EMBL/GenBank/DDBJ databases">
        <title>Bacillus clarus sp. nov. strain PS00077A.</title>
        <authorList>
            <person name="Mendez Acevedo M."/>
            <person name="Carroll L."/>
            <person name="Mukherjee M."/>
            <person name="Wiedmann M."/>
            <person name="Kovac J."/>
        </authorList>
    </citation>
    <scope>NUCLEOTIDE SEQUENCE [LARGE SCALE GENOMIC DNA]</scope>
    <source>
        <strain evidence="3 5">PS00077A</strain>
    </source>
</reference>
<protein>
    <submittedName>
        <fullName evidence="2">ComG operon 7 family protein</fullName>
    </submittedName>
    <submittedName>
        <fullName evidence="3">Competence protein ComG</fullName>
    </submittedName>
</protein>
<dbReference type="PATRIC" id="fig|1405.8.peg.1449"/>
<dbReference type="Proteomes" id="UP000029389">
    <property type="component" value="Unassembled WGS sequence"/>
</dbReference>
<evidence type="ECO:0000313" key="2">
    <source>
        <dbReference type="EMBL" id="KFN02071.1"/>
    </source>
</evidence>